<protein>
    <submittedName>
        <fullName evidence="1">SFRICE_014970</fullName>
    </submittedName>
</protein>
<accession>A0A2H1VVU4</accession>
<organism evidence="1">
    <name type="scientific">Spodoptera frugiperda</name>
    <name type="common">Fall armyworm</name>
    <dbReference type="NCBI Taxonomy" id="7108"/>
    <lineage>
        <taxon>Eukaryota</taxon>
        <taxon>Metazoa</taxon>
        <taxon>Ecdysozoa</taxon>
        <taxon>Arthropoda</taxon>
        <taxon>Hexapoda</taxon>
        <taxon>Insecta</taxon>
        <taxon>Pterygota</taxon>
        <taxon>Neoptera</taxon>
        <taxon>Endopterygota</taxon>
        <taxon>Lepidoptera</taxon>
        <taxon>Glossata</taxon>
        <taxon>Ditrysia</taxon>
        <taxon>Noctuoidea</taxon>
        <taxon>Noctuidae</taxon>
        <taxon>Amphipyrinae</taxon>
        <taxon>Spodoptera</taxon>
    </lineage>
</organism>
<sequence>MALRPETTICGSYKELLRAGIEPATRYAAAILYLDEKLKKFSVNFQIKIQGDLQYLSAIRGVSRNSTLSFRSHNGATTSHNLTDEDLNLVIDIRPFHVKYQGNKRN</sequence>
<proteinExistence type="predicted"/>
<dbReference type="AlphaFoldDB" id="A0A2H1VVU4"/>
<dbReference type="EMBL" id="ODYU01004737">
    <property type="protein sequence ID" value="SOQ44928.1"/>
    <property type="molecule type" value="Genomic_DNA"/>
</dbReference>
<name>A0A2H1VVU4_SPOFR</name>
<reference evidence="1" key="1">
    <citation type="submission" date="2016-07" db="EMBL/GenBank/DDBJ databases">
        <authorList>
            <person name="Bretaudeau A."/>
        </authorList>
    </citation>
    <scope>NUCLEOTIDE SEQUENCE</scope>
    <source>
        <strain evidence="1">Rice</strain>
        <tissue evidence="1">Whole body</tissue>
    </source>
</reference>
<evidence type="ECO:0000313" key="1">
    <source>
        <dbReference type="EMBL" id="SOQ44928.1"/>
    </source>
</evidence>
<gene>
    <name evidence="1" type="ORF">SFRICE_014970</name>
</gene>